<dbReference type="SUPFAM" id="SSF52540">
    <property type="entry name" value="P-loop containing nucleoside triphosphate hydrolases"/>
    <property type="match status" value="1"/>
</dbReference>
<feature type="region of interest" description="Disordered" evidence="13">
    <location>
        <begin position="928"/>
        <end position="947"/>
    </location>
</feature>
<dbReference type="EMBL" id="JBBHLL010000202">
    <property type="protein sequence ID" value="KAK7810149.1"/>
    <property type="molecule type" value="Genomic_DNA"/>
</dbReference>
<evidence type="ECO:0000313" key="15">
    <source>
        <dbReference type="EMBL" id="KAK7810149.1"/>
    </source>
</evidence>
<evidence type="ECO:0000256" key="1">
    <source>
        <dbReference type="ARBA" id="ARBA00004138"/>
    </source>
</evidence>
<feature type="region of interest" description="Disordered" evidence="13">
    <location>
        <begin position="1366"/>
        <end position="1401"/>
    </location>
</feature>
<dbReference type="PRINTS" id="PR00380">
    <property type="entry name" value="KINESINHEAVY"/>
</dbReference>
<feature type="region of interest" description="Disordered" evidence="13">
    <location>
        <begin position="639"/>
        <end position="717"/>
    </location>
</feature>
<keyword evidence="10" id="KW-0966">Cell projection</keyword>
<dbReference type="FunFam" id="3.40.850.10:FF:000025">
    <property type="entry name" value="kinesin-like protein KIF27 isoform X1"/>
    <property type="match status" value="1"/>
</dbReference>
<name>A0AAW0I7J7_MYOGA</name>
<evidence type="ECO:0000313" key="16">
    <source>
        <dbReference type="Proteomes" id="UP001488838"/>
    </source>
</evidence>
<dbReference type="PANTHER" id="PTHR47969:SF8">
    <property type="entry name" value="KINESIN FAMILY MEMBER 7"/>
    <property type="match status" value="1"/>
</dbReference>
<dbReference type="PROSITE" id="PS50067">
    <property type="entry name" value="KINESIN_MOTOR_2"/>
    <property type="match status" value="1"/>
</dbReference>
<evidence type="ECO:0000256" key="9">
    <source>
        <dbReference type="ARBA" id="ARBA00023212"/>
    </source>
</evidence>
<dbReference type="CDD" id="cd01372">
    <property type="entry name" value="KISc_KIF4"/>
    <property type="match status" value="1"/>
</dbReference>
<feature type="compositionally biased region" description="Low complexity" evidence="13">
    <location>
        <begin position="930"/>
        <end position="944"/>
    </location>
</feature>
<feature type="coiled-coil region" evidence="12">
    <location>
        <begin position="984"/>
        <end position="1018"/>
    </location>
</feature>
<evidence type="ECO:0000256" key="3">
    <source>
        <dbReference type="ARBA" id="ARBA00022490"/>
    </source>
</evidence>
<dbReference type="PANTHER" id="PTHR47969">
    <property type="entry name" value="CHROMOSOME-ASSOCIATED KINESIN KIF4A-RELATED"/>
    <property type="match status" value="1"/>
</dbReference>
<dbReference type="GO" id="GO:0008017">
    <property type="term" value="F:microtubule binding"/>
    <property type="evidence" value="ECO:0007669"/>
    <property type="project" value="InterPro"/>
</dbReference>
<evidence type="ECO:0000256" key="12">
    <source>
        <dbReference type="SAM" id="Coils"/>
    </source>
</evidence>
<comment type="similarity">
    <text evidence="11">Belongs to the TRAFAC class myosin-kinesin ATPase superfamily. Kinesin family.</text>
</comment>
<dbReference type="GO" id="GO:0005524">
    <property type="term" value="F:ATP binding"/>
    <property type="evidence" value="ECO:0007669"/>
    <property type="project" value="UniProtKB-UniRule"/>
</dbReference>
<dbReference type="InterPro" id="IPR027640">
    <property type="entry name" value="Kinesin-like_fam"/>
</dbReference>
<protein>
    <recommendedName>
        <fullName evidence="14">Kinesin motor domain-containing protein</fullName>
    </recommendedName>
</protein>
<feature type="region of interest" description="Disordered" evidence="13">
    <location>
        <begin position="453"/>
        <end position="480"/>
    </location>
</feature>
<dbReference type="GO" id="GO:0005929">
    <property type="term" value="C:cilium"/>
    <property type="evidence" value="ECO:0007669"/>
    <property type="project" value="UniProtKB-SubCell"/>
</dbReference>
<dbReference type="GO" id="GO:0005875">
    <property type="term" value="C:microtubule associated complex"/>
    <property type="evidence" value="ECO:0007669"/>
    <property type="project" value="TreeGrafter"/>
</dbReference>
<feature type="binding site" evidence="11">
    <location>
        <begin position="94"/>
        <end position="101"/>
    </location>
    <ligand>
        <name>ATP</name>
        <dbReference type="ChEBI" id="CHEBI:30616"/>
    </ligand>
</feature>
<comment type="caution">
    <text evidence="15">The sequence shown here is derived from an EMBL/GenBank/DDBJ whole genome shotgun (WGS) entry which is preliminary data.</text>
</comment>
<dbReference type="InterPro" id="IPR027417">
    <property type="entry name" value="P-loop_NTPase"/>
</dbReference>
<feature type="domain" description="Kinesin motor" evidence="14">
    <location>
        <begin position="15"/>
        <end position="349"/>
    </location>
</feature>
<keyword evidence="5 11" id="KW-0067">ATP-binding</keyword>
<evidence type="ECO:0000256" key="13">
    <source>
        <dbReference type="SAM" id="MobiDB-lite"/>
    </source>
</evidence>
<dbReference type="Proteomes" id="UP001488838">
    <property type="component" value="Unassembled WGS sequence"/>
</dbReference>
<keyword evidence="9" id="KW-0206">Cytoskeleton</keyword>
<organism evidence="15 16">
    <name type="scientific">Myodes glareolus</name>
    <name type="common">Bank vole</name>
    <name type="synonym">Clethrionomys glareolus</name>
    <dbReference type="NCBI Taxonomy" id="447135"/>
    <lineage>
        <taxon>Eukaryota</taxon>
        <taxon>Metazoa</taxon>
        <taxon>Chordata</taxon>
        <taxon>Craniata</taxon>
        <taxon>Vertebrata</taxon>
        <taxon>Euteleostomi</taxon>
        <taxon>Mammalia</taxon>
        <taxon>Eutheria</taxon>
        <taxon>Euarchontoglires</taxon>
        <taxon>Glires</taxon>
        <taxon>Rodentia</taxon>
        <taxon>Myomorpha</taxon>
        <taxon>Muroidea</taxon>
        <taxon>Cricetidae</taxon>
        <taxon>Arvicolinae</taxon>
        <taxon>Myodes</taxon>
    </lineage>
</organism>
<evidence type="ECO:0000256" key="2">
    <source>
        <dbReference type="ARBA" id="ARBA00004245"/>
    </source>
</evidence>
<dbReference type="InterPro" id="IPR036961">
    <property type="entry name" value="Kinesin_motor_dom_sf"/>
</dbReference>
<reference evidence="15 16" key="1">
    <citation type="journal article" date="2023" name="bioRxiv">
        <title>Conserved and derived expression patterns and positive selection on dental genes reveal complex evolutionary context of ever-growing rodent molars.</title>
        <authorList>
            <person name="Calamari Z.T."/>
            <person name="Song A."/>
            <person name="Cohen E."/>
            <person name="Akter M."/>
            <person name="Roy R.D."/>
            <person name="Hallikas O."/>
            <person name="Christensen M.M."/>
            <person name="Li P."/>
            <person name="Marangoni P."/>
            <person name="Jernvall J."/>
            <person name="Klein O.D."/>
        </authorList>
    </citation>
    <scope>NUCLEOTIDE SEQUENCE [LARGE SCALE GENOMIC DNA]</scope>
    <source>
        <strain evidence="15">V071</strain>
    </source>
</reference>
<dbReference type="GO" id="GO:0051231">
    <property type="term" value="P:spindle elongation"/>
    <property type="evidence" value="ECO:0007669"/>
    <property type="project" value="TreeGrafter"/>
</dbReference>
<evidence type="ECO:0000256" key="5">
    <source>
        <dbReference type="ARBA" id="ARBA00022840"/>
    </source>
</evidence>
<dbReference type="Pfam" id="PF25764">
    <property type="entry name" value="KIF21A_4th"/>
    <property type="match status" value="1"/>
</dbReference>
<dbReference type="GO" id="GO:0007052">
    <property type="term" value="P:mitotic spindle organization"/>
    <property type="evidence" value="ECO:0007669"/>
    <property type="project" value="TreeGrafter"/>
</dbReference>
<accession>A0AAW0I7J7</accession>
<comment type="subcellular location">
    <subcellularLocation>
        <location evidence="1">Cell projection</location>
        <location evidence="1">Cilium</location>
    </subcellularLocation>
    <subcellularLocation>
        <location evidence="2">Cytoplasm</location>
        <location evidence="2">Cytoskeleton</location>
    </subcellularLocation>
</comment>
<evidence type="ECO:0000256" key="6">
    <source>
        <dbReference type="ARBA" id="ARBA00023054"/>
    </source>
</evidence>
<evidence type="ECO:0000256" key="7">
    <source>
        <dbReference type="ARBA" id="ARBA00023069"/>
    </source>
</evidence>
<evidence type="ECO:0000259" key="14">
    <source>
        <dbReference type="PROSITE" id="PS50067"/>
    </source>
</evidence>
<keyword evidence="4 11" id="KW-0547">Nucleotide-binding</keyword>
<evidence type="ECO:0000256" key="10">
    <source>
        <dbReference type="ARBA" id="ARBA00023273"/>
    </source>
</evidence>
<keyword evidence="8 11" id="KW-0505">Motor protein</keyword>
<dbReference type="SMART" id="SM00129">
    <property type="entry name" value="KISc"/>
    <property type="match status" value="1"/>
</dbReference>
<dbReference type="GO" id="GO:0007018">
    <property type="term" value="P:microtubule-based movement"/>
    <property type="evidence" value="ECO:0007669"/>
    <property type="project" value="InterPro"/>
</dbReference>
<evidence type="ECO:0000256" key="11">
    <source>
        <dbReference type="PROSITE-ProRule" id="PRU00283"/>
    </source>
</evidence>
<proteinExistence type="inferred from homology"/>
<evidence type="ECO:0000256" key="8">
    <source>
        <dbReference type="ARBA" id="ARBA00023175"/>
    </source>
</evidence>
<feature type="coiled-coil region" evidence="12">
    <location>
        <begin position="748"/>
        <end position="907"/>
    </location>
</feature>
<feature type="coiled-coil region" evidence="12">
    <location>
        <begin position="1255"/>
        <end position="1289"/>
    </location>
</feature>
<sequence length="1422" mass="159230">MGLEAQRLSGAEEAPVRVALRVRPLLPKELLHGHQSCLQVEPEHGRITLGRDRHFGFHVVLGEDAGQEAVYQACVQPLLEAFFEGFNATVFAYGQTGSGKTYTMGEASVASLHEDEQGIIPRAMAEAFKLIDENDLLDCLVHVSYLEVYKEEFRDLLEVGTASRDIQLREDERGNVVLCGVKEVDVEGLDEVLSLLEMGNAARHTGATHFNRLSSRSHTVFTVTLEQRGRAPSRLPRPAAGHLLVSKFHFVDLAGSERVLKTGSTGERLKESIQINSTLLALGNVISALGDPQRRGSHIPYRDSKITRILKDSLGGNAKTVMIACVSPSSSDFDETLNTLNYASRAQNIRNRATVNWRPEAERVPEEQAVGARGPPRHRSETRIIHRGRRVPGPAGGSTVAAGGLGAECARCRARTSAAYSFLRELQAEPGLPGAAARKVRDWLCAVEGERSALSSASGPDSGIESAPAEDQTAQGNSGRKVALGWARGKRVFAGQSCLLTGDEGAQQLLSLQSQVARLEEENRDFLAALEDAMEQYKLQSDRLREQQEEMVELRLRLELARPGWGAPGLLQGLPPGSFVPRPHTAPLGGIHANMLGMVSPTCLPGEVSSEQVRSWLGPLPVTNSGEVKAEVLAQVDKLGGSSSSEEEGEEEEEEEPPRRTLHLRRNGISNWSQRSGVRPGSPPDRKGPEVCLEESAPANPAPHGKLDGERRGQGADPNSLHVVAVGGSKVPVQPRQASAAMASEWRLAQAQQKIRELAINIRMKEELIGELVRTGKAAQALNRQHSQRIRELEQEAERVRAELYEGQRQLRELEGREPQDASERSRLQEFRKKVAAAQSQVQVLKEKKQATERLVSLSAQSEARLQELERNVQLMRRQQGQLQRRLREETEQKRRLETEMNKRQHRVKVRLWLAGWVRGLSGSRYSQLHRASSSPHRASSPQELELKHEQQQKILKIKTEEIAAFQRKRRSGSNGSVVSLEQQQKIEEQKKWLDQEMEKVLQQRRALEELGQELHKREVILAKKEALIQEKTGLESKRLRSSQALNEDIVRVSSRLEHLEKELSEKSGQLRQGSAQNQQQIRGEIDTLRQEKDSLLKQRLEIDSKLRQGSLLSPEEERTLFQLDEAIEALDAAIEYKNEAITCRQRVLRASASLLSQCEMNLMAKLSYLSSSETRALLCKYFDKVVTLREEQHQQQIAFSELEMQLEEQQRLVYWLEVALERQRLEMDRQLTLQQKEHEQNVQLLLQQGREHLGEGLADSKRQYEARIQALEKELSRHMWINQELKQKLGAGNTAGQSRGGERRSLCLENRQGLGNEDGLHPAAPEALWQSSLLEGAPRAWDESRDLVHAPLPLTWKRSSLCSEQGSSEELRARETTEPPGGRVLSMGEAGLSWNFGPLPKPRWEPRRTSPWMIDVRKNPL</sequence>
<dbReference type="GO" id="GO:0003777">
    <property type="term" value="F:microtubule motor activity"/>
    <property type="evidence" value="ECO:0007669"/>
    <property type="project" value="InterPro"/>
</dbReference>
<feature type="coiled-coil region" evidence="12">
    <location>
        <begin position="1043"/>
        <end position="1106"/>
    </location>
</feature>
<evidence type="ECO:0000256" key="4">
    <source>
        <dbReference type="ARBA" id="ARBA00022741"/>
    </source>
</evidence>
<keyword evidence="7" id="KW-0969">Cilium</keyword>
<feature type="coiled-coil region" evidence="12">
    <location>
        <begin position="509"/>
        <end position="557"/>
    </location>
</feature>
<gene>
    <name evidence="15" type="ORF">U0070_026772</name>
</gene>
<keyword evidence="16" id="KW-1185">Reference proteome</keyword>
<keyword evidence="3" id="KW-0963">Cytoplasm</keyword>
<feature type="compositionally biased region" description="Acidic residues" evidence="13">
    <location>
        <begin position="645"/>
        <end position="656"/>
    </location>
</feature>
<dbReference type="InterPro" id="IPR019821">
    <property type="entry name" value="Kinesin_motor_CS"/>
</dbReference>
<keyword evidence="6 12" id="KW-0175">Coiled coil</keyword>
<feature type="compositionally biased region" description="Basic and acidic residues" evidence="13">
    <location>
        <begin position="705"/>
        <end position="714"/>
    </location>
</feature>
<dbReference type="InterPro" id="IPR001752">
    <property type="entry name" value="Kinesin_motor_dom"/>
</dbReference>
<dbReference type="Gene3D" id="3.40.850.10">
    <property type="entry name" value="Kinesin motor domain"/>
    <property type="match status" value="1"/>
</dbReference>
<dbReference type="Pfam" id="PF00225">
    <property type="entry name" value="Kinesin"/>
    <property type="match status" value="1"/>
</dbReference>
<dbReference type="PROSITE" id="PS00411">
    <property type="entry name" value="KINESIN_MOTOR_1"/>
    <property type="match status" value="1"/>
</dbReference>